<name>A0A8J8CK98_9CYAN</name>
<keyword evidence="9 15" id="KW-0521">NADP</keyword>
<comment type="pathway">
    <text evidence="2 15">Amino-acid biosynthesis; L-lysine biosynthesis via DAP pathway; (S)-tetrahydrodipicolinate from L-aspartate: step 2/4.</text>
</comment>
<evidence type="ECO:0000256" key="8">
    <source>
        <dbReference type="ARBA" id="ARBA00022697"/>
    </source>
</evidence>
<feature type="domain" description="Semialdehyde dehydrogenase NAD-binding" evidence="17">
    <location>
        <begin position="6"/>
        <end position="121"/>
    </location>
</feature>
<evidence type="ECO:0000256" key="5">
    <source>
        <dbReference type="ARBA" id="ARBA00011738"/>
    </source>
</evidence>
<dbReference type="UniPathway" id="UPA00034">
    <property type="reaction ID" value="UER00016"/>
</dbReference>
<dbReference type="InterPro" id="IPR012280">
    <property type="entry name" value="Semialdhyde_DH_dimer_dom"/>
</dbReference>
<evidence type="ECO:0000256" key="6">
    <source>
        <dbReference type="ARBA" id="ARBA00013120"/>
    </source>
</evidence>
<comment type="pathway">
    <text evidence="3 15">Amino-acid biosynthesis; L-threonine biosynthesis; L-threonine from L-aspartate: step 2/5.</text>
</comment>
<dbReference type="Pfam" id="PF02774">
    <property type="entry name" value="Semialdhyde_dhC"/>
    <property type="match status" value="1"/>
</dbReference>
<accession>A0A8J8CK98</accession>
<dbReference type="Proteomes" id="UP000646053">
    <property type="component" value="Unassembled WGS sequence"/>
</dbReference>
<dbReference type="PIRSF" id="PIRSF000148">
    <property type="entry name" value="ASA_dh"/>
    <property type="match status" value="1"/>
</dbReference>
<dbReference type="InterPro" id="IPR036291">
    <property type="entry name" value="NAD(P)-bd_dom_sf"/>
</dbReference>
<feature type="binding site" evidence="15">
    <location>
        <begin position="41"/>
        <end position="42"/>
    </location>
    <ligand>
        <name>NADP(+)</name>
        <dbReference type="ChEBI" id="CHEBI:58349"/>
    </ligand>
</feature>
<keyword evidence="8 15" id="KW-0791">Threonine biosynthesis</keyword>
<dbReference type="PANTHER" id="PTHR46278">
    <property type="entry name" value="DEHYDROGENASE, PUTATIVE-RELATED"/>
    <property type="match status" value="1"/>
</dbReference>
<dbReference type="GO" id="GO:0009088">
    <property type="term" value="P:threonine biosynthetic process"/>
    <property type="evidence" value="ECO:0007669"/>
    <property type="project" value="UniProtKB-UniRule"/>
</dbReference>
<dbReference type="GO" id="GO:0009089">
    <property type="term" value="P:lysine biosynthetic process via diaminopimelate"/>
    <property type="evidence" value="ECO:0007669"/>
    <property type="project" value="UniProtKB-UniRule"/>
</dbReference>
<organism evidence="18 19">
    <name type="scientific">Myxacorys almedinensis A</name>
    <dbReference type="NCBI Taxonomy" id="2690445"/>
    <lineage>
        <taxon>Bacteria</taxon>
        <taxon>Bacillati</taxon>
        <taxon>Cyanobacteriota</taxon>
        <taxon>Cyanophyceae</taxon>
        <taxon>Leptolyngbyales</taxon>
        <taxon>Leptolyngbyaceae</taxon>
        <taxon>Myxacorys</taxon>
        <taxon>Myxacorys almedinensis</taxon>
    </lineage>
</organism>
<feature type="binding site" evidence="15">
    <location>
        <begin position="160"/>
        <end position="161"/>
    </location>
    <ligand>
        <name>NADP(+)</name>
        <dbReference type="ChEBI" id="CHEBI:58349"/>
    </ligand>
</feature>
<dbReference type="SUPFAM" id="SSF51735">
    <property type="entry name" value="NAD(P)-binding Rossmann-fold domains"/>
    <property type="match status" value="1"/>
</dbReference>
<comment type="caution">
    <text evidence="18">The sequence shown here is derived from an EMBL/GenBank/DDBJ whole genome shotgun (WGS) entry which is preliminary data.</text>
</comment>
<dbReference type="GO" id="GO:0004073">
    <property type="term" value="F:aspartate-semialdehyde dehydrogenase activity"/>
    <property type="evidence" value="ECO:0007669"/>
    <property type="project" value="UniProtKB-UniRule"/>
</dbReference>
<keyword evidence="7 15" id="KW-0028">Amino-acid biosynthesis</keyword>
<dbReference type="AlphaFoldDB" id="A0A8J8CK98"/>
<dbReference type="HAMAP" id="MF_02121">
    <property type="entry name" value="ASADH"/>
    <property type="match status" value="1"/>
</dbReference>
<keyword evidence="13 15" id="KW-0486">Methionine biosynthesis</keyword>
<feature type="binding site" evidence="15">
    <location>
        <position position="157"/>
    </location>
    <ligand>
        <name>substrate</name>
    </ligand>
</feature>
<comment type="similarity">
    <text evidence="4 15">Belongs to the aspartate-semialdehyde dehydrogenase family.</text>
</comment>
<evidence type="ECO:0000256" key="13">
    <source>
        <dbReference type="ARBA" id="ARBA00023167"/>
    </source>
</evidence>
<keyword evidence="19" id="KW-1185">Reference proteome</keyword>
<dbReference type="GO" id="GO:0071266">
    <property type="term" value="P:'de novo' L-methionine biosynthetic process"/>
    <property type="evidence" value="ECO:0007669"/>
    <property type="project" value="UniProtKB-UniRule"/>
</dbReference>
<evidence type="ECO:0000256" key="10">
    <source>
        <dbReference type="ARBA" id="ARBA00022915"/>
    </source>
</evidence>
<dbReference type="UniPathway" id="UPA00051">
    <property type="reaction ID" value="UER00464"/>
</dbReference>
<dbReference type="InterPro" id="IPR000534">
    <property type="entry name" value="Semialdehyde_DH_NAD-bd"/>
</dbReference>
<dbReference type="Gene3D" id="3.40.50.720">
    <property type="entry name" value="NAD(P)-binding Rossmann-like Domain"/>
    <property type="match status" value="1"/>
</dbReference>
<evidence type="ECO:0000256" key="11">
    <source>
        <dbReference type="ARBA" id="ARBA00023002"/>
    </source>
</evidence>
<feature type="active site" description="Acyl-thioester intermediate" evidence="15 16">
    <location>
        <position position="130"/>
    </location>
</feature>
<evidence type="ECO:0000256" key="12">
    <source>
        <dbReference type="ARBA" id="ARBA00023154"/>
    </source>
</evidence>
<dbReference type="PANTHER" id="PTHR46278:SF2">
    <property type="entry name" value="ASPARTATE-SEMIALDEHYDE DEHYDROGENASE"/>
    <property type="match status" value="1"/>
</dbReference>
<evidence type="ECO:0000256" key="3">
    <source>
        <dbReference type="ARBA" id="ARBA00005097"/>
    </source>
</evidence>
<evidence type="ECO:0000313" key="18">
    <source>
        <dbReference type="EMBL" id="NDJ19638.1"/>
    </source>
</evidence>
<dbReference type="GO" id="GO:0046983">
    <property type="term" value="F:protein dimerization activity"/>
    <property type="evidence" value="ECO:0007669"/>
    <property type="project" value="InterPro"/>
</dbReference>
<keyword evidence="10 15" id="KW-0220">Diaminopimelate biosynthesis</keyword>
<comment type="caution">
    <text evidence="15">Lacks conserved residue(s) required for the propagation of feature annotation.</text>
</comment>
<feature type="binding site" evidence="15">
    <location>
        <position position="316"/>
    </location>
    <ligand>
        <name>NADP(+)</name>
        <dbReference type="ChEBI" id="CHEBI:58349"/>
    </ligand>
</feature>
<evidence type="ECO:0000256" key="2">
    <source>
        <dbReference type="ARBA" id="ARBA00005076"/>
    </source>
</evidence>
<reference evidence="18" key="1">
    <citation type="submission" date="2019-12" db="EMBL/GenBank/DDBJ databases">
        <title>High-Quality draft genome sequences of three cyanobacteria isolated from the limestone walls of the Old Cathedral of Coimbra.</title>
        <authorList>
            <person name="Tiago I."/>
            <person name="Soares F."/>
            <person name="Portugal A."/>
        </authorList>
    </citation>
    <scope>NUCLEOTIDE SEQUENCE</scope>
    <source>
        <strain evidence="18">A</strain>
    </source>
</reference>
<keyword evidence="11 15" id="KW-0560">Oxidoreductase</keyword>
<evidence type="ECO:0000256" key="7">
    <source>
        <dbReference type="ARBA" id="ARBA00022605"/>
    </source>
</evidence>
<dbReference type="RefSeq" id="WP_162425164.1">
    <property type="nucleotide sequence ID" value="NZ_WVIE01000035.1"/>
</dbReference>
<proteinExistence type="inferred from homology"/>
<dbReference type="NCBIfam" id="TIGR01296">
    <property type="entry name" value="asd_B"/>
    <property type="match status" value="1"/>
</dbReference>
<gene>
    <name evidence="15" type="primary">asd</name>
    <name evidence="18" type="ORF">GS601_20500</name>
</gene>
<feature type="binding site" evidence="15">
    <location>
        <position position="210"/>
    </location>
    <ligand>
        <name>substrate</name>
    </ligand>
</feature>
<evidence type="ECO:0000256" key="1">
    <source>
        <dbReference type="ARBA" id="ARBA00005021"/>
    </source>
</evidence>
<feature type="binding site" evidence="15">
    <location>
        <position position="236"/>
    </location>
    <ligand>
        <name>substrate</name>
    </ligand>
</feature>
<comment type="catalytic activity">
    <reaction evidence="14 15">
        <text>L-aspartate 4-semialdehyde + phosphate + NADP(+) = 4-phospho-L-aspartate + NADPH + H(+)</text>
        <dbReference type="Rhea" id="RHEA:24284"/>
        <dbReference type="ChEBI" id="CHEBI:15378"/>
        <dbReference type="ChEBI" id="CHEBI:43474"/>
        <dbReference type="ChEBI" id="CHEBI:57535"/>
        <dbReference type="ChEBI" id="CHEBI:57783"/>
        <dbReference type="ChEBI" id="CHEBI:58349"/>
        <dbReference type="ChEBI" id="CHEBI:537519"/>
        <dbReference type="EC" id="1.2.1.11"/>
    </reaction>
</comment>
<dbReference type="InterPro" id="IPR005986">
    <property type="entry name" value="Asp_semialdehyde_DH_beta"/>
</dbReference>
<sequence>MGQSYRVAILGATGAVGTELLELLEHRNFPLADLKLLASPRSAGNTLLFRGEALPVETVEANSFAGVDIVLASAGGSVSKAWAEPAIAAGAVMIDNSSAFRLDTSVPLIVPEVNPGAAAHHRGLIANPNCTTILMAVALYPLHQVQPIRRIVASTYQSASGAGARAMEEVKTQSLDILQGKQPKPQAFPYPLAFNLFPHNSPLNALGYCEEEMKMVNETRKIFGADDLRITATCIRVPVLRAHSESINLEFEQPFSVEHAREILSQAPGVKLVEDWQKNYFPMPIDASGKDEVLVGRIRQDLSHPNGLELWLCGDQIRKGAALNAVQIAELLIQKNLLKPALAANS</sequence>
<dbReference type="GO" id="GO:0009097">
    <property type="term" value="P:isoleucine biosynthetic process"/>
    <property type="evidence" value="ECO:0007669"/>
    <property type="project" value="UniProtKB-UniRule"/>
</dbReference>
<evidence type="ECO:0000256" key="15">
    <source>
        <dbReference type="HAMAP-Rule" id="MF_02121"/>
    </source>
</evidence>
<evidence type="ECO:0000313" key="19">
    <source>
        <dbReference type="Proteomes" id="UP000646053"/>
    </source>
</evidence>
<feature type="active site" description="Proton acceptor" evidence="15 16">
    <location>
        <position position="243"/>
    </location>
</feature>
<evidence type="ECO:0000256" key="4">
    <source>
        <dbReference type="ARBA" id="ARBA00010584"/>
    </source>
</evidence>
<dbReference type="CDD" id="cd18131">
    <property type="entry name" value="ASADH_C_bac_euk_like"/>
    <property type="match status" value="1"/>
</dbReference>
<dbReference type="Gene3D" id="3.30.360.10">
    <property type="entry name" value="Dihydrodipicolinate Reductase, domain 2"/>
    <property type="match status" value="1"/>
</dbReference>
<comment type="pathway">
    <text evidence="1 15">Amino-acid biosynthesis; L-methionine biosynthesis via de novo pathway; L-homoserine from L-aspartate: step 2/3.</text>
</comment>
<dbReference type="GO" id="GO:0051287">
    <property type="term" value="F:NAD binding"/>
    <property type="evidence" value="ECO:0007669"/>
    <property type="project" value="InterPro"/>
</dbReference>
<dbReference type="NCBIfam" id="NF011456">
    <property type="entry name" value="PRK14874.1"/>
    <property type="match status" value="1"/>
</dbReference>
<comment type="function">
    <text evidence="15">Catalyzes the NADPH-dependent formation of L-aspartate-semialdehyde (L-ASA) by the reductive dephosphorylation of L-aspartyl-4-phosphate.</text>
</comment>
<keyword evidence="12 15" id="KW-0457">Lysine biosynthesis</keyword>
<dbReference type="SUPFAM" id="SSF55347">
    <property type="entry name" value="Glyceraldehyde-3-phosphate dehydrogenase-like, C-terminal domain"/>
    <property type="match status" value="1"/>
</dbReference>
<feature type="binding site" evidence="15">
    <location>
        <begin position="13"/>
        <end position="16"/>
    </location>
    <ligand>
        <name>NADP(+)</name>
        <dbReference type="ChEBI" id="CHEBI:58349"/>
    </ligand>
</feature>
<evidence type="ECO:0000256" key="16">
    <source>
        <dbReference type="PIRSR" id="PIRSR000148-1"/>
    </source>
</evidence>
<dbReference type="GO" id="GO:0050661">
    <property type="term" value="F:NADP binding"/>
    <property type="evidence" value="ECO:0007669"/>
    <property type="project" value="UniProtKB-UniRule"/>
</dbReference>
<protein>
    <recommendedName>
        <fullName evidence="6 15">Aspartate-semialdehyde dehydrogenase</fullName>
        <shortName evidence="15">ASA dehydrogenase</shortName>
        <shortName evidence="15">ASADH</shortName>
        <ecNumber evidence="6 15">1.2.1.11</ecNumber>
    </recommendedName>
    <alternativeName>
        <fullName evidence="15">Aspartate-beta-semialdehyde dehydrogenase</fullName>
    </alternativeName>
</protein>
<dbReference type="InterPro" id="IPR012080">
    <property type="entry name" value="Asp_semialdehyde_DH"/>
</dbReference>
<dbReference type="GO" id="GO:0019877">
    <property type="term" value="P:diaminopimelate biosynthetic process"/>
    <property type="evidence" value="ECO:0007669"/>
    <property type="project" value="UniProtKB-UniRule"/>
</dbReference>
<dbReference type="SMART" id="SM00859">
    <property type="entry name" value="Semialdhyde_dh"/>
    <property type="match status" value="1"/>
</dbReference>
<evidence type="ECO:0000259" key="17">
    <source>
        <dbReference type="SMART" id="SM00859"/>
    </source>
</evidence>
<comment type="subunit">
    <text evidence="5 15">Homodimer.</text>
</comment>
<dbReference type="CDD" id="cd02316">
    <property type="entry name" value="VcASADH2_like_N"/>
    <property type="match status" value="1"/>
</dbReference>
<dbReference type="UniPathway" id="UPA00050">
    <property type="reaction ID" value="UER00463"/>
</dbReference>
<evidence type="ECO:0000256" key="9">
    <source>
        <dbReference type="ARBA" id="ARBA00022857"/>
    </source>
</evidence>
<dbReference type="Pfam" id="PF01118">
    <property type="entry name" value="Semialdhyde_dh"/>
    <property type="match status" value="1"/>
</dbReference>
<feature type="binding site" evidence="15">
    <location>
        <position position="101"/>
    </location>
    <ligand>
        <name>phosphate</name>
        <dbReference type="ChEBI" id="CHEBI:43474"/>
    </ligand>
</feature>
<dbReference type="EMBL" id="WVIE01000035">
    <property type="protein sequence ID" value="NDJ19638.1"/>
    <property type="molecule type" value="Genomic_DNA"/>
</dbReference>
<dbReference type="EC" id="1.2.1.11" evidence="6 15"/>
<evidence type="ECO:0000256" key="14">
    <source>
        <dbReference type="ARBA" id="ARBA00047891"/>
    </source>
</evidence>